<dbReference type="PANTHER" id="PTHR30185">
    <property type="entry name" value="CRYPTIC BETA-GLUCOSIDE BGL OPERON ANTITERMINATOR"/>
    <property type="match status" value="1"/>
</dbReference>
<gene>
    <name evidence="3" type="primary">bglG_4</name>
    <name evidence="3" type="ORF">NRIC_25500</name>
</gene>
<dbReference type="InterPro" id="IPR036634">
    <property type="entry name" value="PRD_sf"/>
</dbReference>
<evidence type="ECO:0000313" key="4">
    <source>
        <dbReference type="Proteomes" id="UP000290567"/>
    </source>
</evidence>
<dbReference type="PANTHER" id="PTHR30185:SF15">
    <property type="entry name" value="CRYPTIC BETA-GLUCOSIDE BGL OPERON ANTITERMINATOR"/>
    <property type="match status" value="1"/>
</dbReference>
<proteinExistence type="predicted"/>
<dbReference type="GO" id="GO:0003723">
    <property type="term" value="F:RNA binding"/>
    <property type="evidence" value="ECO:0007669"/>
    <property type="project" value="InterPro"/>
</dbReference>
<protein>
    <submittedName>
        <fullName evidence="3">Transcription antiterminator BglG</fullName>
    </submittedName>
</protein>
<evidence type="ECO:0000259" key="2">
    <source>
        <dbReference type="PROSITE" id="PS51372"/>
    </source>
</evidence>
<dbReference type="InterPro" id="IPR011608">
    <property type="entry name" value="PRD"/>
</dbReference>
<comment type="caution">
    <text evidence="3">The sequence shown here is derived from an EMBL/GenBank/DDBJ whole genome shotgun (WGS) entry which is preliminary data.</text>
</comment>
<dbReference type="Pfam" id="PF00874">
    <property type="entry name" value="PRD"/>
    <property type="match status" value="2"/>
</dbReference>
<dbReference type="AlphaFoldDB" id="A0A4V0WPQ3"/>
<feature type="domain" description="PRD" evidence="2">
    <location>
        <begin position="66"/>
        <end position="171"/>
    </location>
</feature>
<dbReference type="Gene3D" id="1.10.1790.10">
    <property type="entry name" value="PRD domain"/>
    <property type="match status" value="2"/>
</dbReference>
<dbReference type="InterPro" id="IPR004341">
    <property type="entry name" value="CAT_RNA-bd_dom"/>
</dbReference>
<dbReference type="RefSeq" id="WP_146623077.1">
    <property type="nucleotide sequence ID" value="NZ_BJCC01000022.1"/>
</dbReference>
<dbReference type="Proteomes" id="UP000290567">
    <property type="component" value="Unassembled WGS sequence"/>
</dbReference>
<name>A0A4V0WPQ3_9ENTE</name>
<dbReference type="InterPro" id="IPR036650">
    <property type="entry name" value="CAT_RNA-bd_dom_sf"/>
</dbReference>
<sequence length="288" mass="33371">MQYSIVRNLNNHVALVKDEEQKDFIVFGRGIAYGKKTGQIISEVDITECYFLGKKDMAYFSDISEQMVPEIIVIAEQIISEAKKAVKGTYNANLLLMISDHLNFAIERAKEDISIKSPLEFEIRRLYPKEIEIGRIAIKLVKKELGVVLPKEEEAMIALHIVNSQVGGEVIQNAMLITEISNKVIDILNFHFQTNLDMNTSVMARFLIHLRYFIMKYMKNEEKEPEAGYEGLFTFLSTKDPEIYAAIQKIDQFIYKNYGWSISENDQIYLMMHVNRLVQEIREEHTDE</sequence>
<dbReference type="SUPFAM" id="SSF63520">
    <property type="entry name" value="PTS-regulatory domain, PRD"/>
    <property type="match status" value="2"/>
</dbReference>
<dbReference type="SMART" id="SM01061">
    <property type="entry name" value="CAT_RBD"/>
    <property type="match status" value="1"/>
</dbReference>
<accession>A0A4V0WPQ3</accession>
<dbReference type="InterPro" id="IPR050661">
    <property type="entry name" value="BglG_antiterminators"/>
</dbReference>
<keyword evidence="4" id="KW-1185">Reference proteome</keyword>
<dbReference type="SUPFAM" id="SSF50151">
    <property type="entry name" value="SacY-like RNA-binding domain"/>
    <property type="match status" value="1"/>
</dbReference>
<evidence type="ECO:0000313" key="3">
    <source>
        <dbReference type="EMBL" id="GCF94659.1"/>
    </source>
</evidence>
<feature type="domain" description="PRD" evidence="2">
    <location>
        <begin position="172"/>
        <end position="284"/>
    </location>
</feature>
<organism evidence="3 4">
    <name type="scientific">Enterococcus florum</name>
    <dbReference type="NCBI Taxonomy" id="2480627"/>
    <lineage>
        <taxon>Bacteria</taxon>
        <taxon>Bacillati</taxon>
        <taxon>Bacillota</taxon>
        <taxon>Bacilli</taxon>
        <taxon>Lactobacillales</taxon>
        <taxon>Enterococcaceae</taxon>
        <taxon>Enterococcus</taxon>
    </lineage>
</organism>
<dbReference type="EMBL" id="BJCC01000022">
    <property type="protein sequence ID" value="GCF94659.1"/>
    <property type="molecule type" value="Genomic_DNA"/>
</dbReference>
<reference evidence="4" key="1">
    <citation type="submission" date="2019-02" db="EMBL/GenBank/DDBJ databases">
        <title>Draft genome sequence of Enterococcus sp. Gos25-1.</title>
        <authorList>
            <person name="Tanaka N."/>
            <person name="Shiwa Y."/>
            <person name="Fujita N."/>
        </authorList>
    </citation>
    <scope>NUCLEOTIDE SEQUENCE [LARGE SCALE GENOMIC DNA]</scope>
    <source>
        <strain evidence="4">Gos25-1</strain>
    </source>
</reference>
<dbReference type="PROSITE" id="PS51372">
    <property type="entry name" value="PRD_2"/>
    <property type="match status" value="2"/>
</dbReference>
<dbReference type="Gene3D" id="2.30.24.10">
    <property type="entry name" value="CAT RNA-binding domain"/>
    <property type="match status" value="1"/>
</dbReference>
<evidence type="ECO:0000256" key="1">
    <source>
        <dbReference type="ARBA" id="ARBA00022737"/>
    </source>
</evidence>
<dbReference type="GO" id="GO:0006355">
    <property type="term" value="P:regulation of DNA-templated transcription"/>
    <property type="evidence" value="ECO:0007669"/>
    <property type="project" value="InterPro"/>
</dbReference>
<dbReference type="OrthoDB" id="9813552at2"/>
<dbReference type="Pfam" id="PF03123">
    <property type="entry name" value="CAT_RBD"/>
    <property type="match status" value="1"/>
</dbReference>
<keyword evidence="1" id="KW-0677">Repeat</keyword>